<evidence type="ECO:0000256" key="3">
    <source>
        <dbReference type="ARBA" id="ARBA00022679"/>
    </source>
</evidence>
<keyword evidence="6 13" id="KW-0547">Nucleotide-binding</keyword>
<evidence type="ECO:0000256" key="2">
    <source>
        <dbReference type="ARBA" id="ARBA00009280"/>
    </source>
</evidence>
<dbReference type="InterPro" id="IPR056383">
    <property type="entry name" value="DGKI-like_dom"/>
</dbReference>
<dbReference type="InterPro" id="IPR016064">
    <property type="entry name" value="NAD/diacylglycerol_kinase_sf"/>
</dbReference>
<dbReference type="Pfam" id="PF23578">
    <property type="entry name" value="DGKI"/>
    <property type="match status" value="1"/>
</dbReference>
<dbReference type="CDD" id="cd20802">
    <property type="entry name" value="C1_DGK_typeIV_rpt1"/>
    <property type="match status" value="1"/>
</dbReference>
<evidence type="ECO:0000256" key="1">
    <source>
        <dbReference type="ARBA" id="ARBA00001383"/>
    </source>
</evidence>
<feature type="repeat" description="ANK" evidence="12">
    <location>
        <begin position="771"/>
        <end position="792"/>
    </location>
</feature>
<proteinExistence type="inferred from homology"/>
<protein>
    <recommendedName>
        <fullName evidence="13">Diacylglycerol kinase</fullName>
        <shortName evidence="13">DAG kinase</shortName>
        <ecNumber evidence="13">2.7.1.107</ecNumber>
    </recommendedName>
</protein>
<evidence type="ECO:0000256" key="9">
    <source>
        <dbReference type="ARBA" id="ARBA00022833"/>
    </source>
</evidence>
<dbReference type="Gene3D" id="3.40.50.10330">
    <property type="entry name" value="Probable inorganic polyphosphate/atp-NAD kinase, domain 1"/>
    <property type="match status" value="1"/>
</dbReference>
<evidence type="ECO:0000256" key="11">
    <source>
        <dbReference type="ARBA" id="ARBA00023043"/>
    </source>
</evidence>
<keyword evidence="9" id="KW-0862">Zinc</keyword>
<evidence type="ECO:0000313" key="18">
    <source>
        <dbReference type="Proteomes" id="UP001152798"/>
    </source>
</evidence>
<evidence type="ECO:0000259" key="16">
    <source>
        <dbReference type="PROSITE" id="PS50146"/>
    </source>
</evidence>
<dbReference type="PANTHER" id="PTHR11255:SF80">
    <property type="entry name" value="EYE-SPECIFIC DIACYLGLYCEROL KINASE"/>
    <property type="match status" value="1"/>
</dbReference>
<dbReference type="GO" id="GO:0007200">
    <property type="term" value="P:phospholipase C-activating G protein-coupled receptor signaling pathway"/>
    <property type="evidence" value="ECO:0007669"/>
    <property type="project" value="InterPro"/>
</dbReference>
<dbReference type="Pfam" id="PF00609">
    <property type="entry name" value="DAGK_acc"/>
    <property type="match status" value="1"/>
</dbReference>
<dbReference type="InterPro" id="IPR002110">
    <property type="entry name" value="Ankyrin_rpt"/>
</dbReference>
<evidence type="ECO:0000256" key="13">
    <source>
        <dbReference type="RuleBase" id="RU361128"/>
    </source>
</evidence>
<evidence type="ECO:0000256" key="6">
    <source>
        <dbReference type="ARBA" id="ARBA00022741"/>
    </source>
</evidence>
<feature type="domain" description="Phorbol-ester/DAG-type" evidence="15">
    <location>
        <begin position="95"/>
        <end position="155"/>
    </location>
</feature>
<dbReference type="GO" id="GO:0005886">
    <property type="term" value="C:plasma membrane"/>
    <property type="evidence" value="ECO:0007669"/>
    <property type="project" value="TreeGrafter"/>
</dbReference>
<dbReference type="InterPro" id="IPR002219">
    <property type="entry name" value="PKC_DAG/PE"/>
</dbReference>
<keyword evidence="11 12" id="KW-0040">ANK repeat</keyword>
<gene>
    <name evidence="17" type="ORF">NEZAVI_LOCUS4463</name>
</gene>
<dbReference type="PROSITE" id="PS50297">
    <property type="entry name" value="ANK_REP_REGION"/>
    <property type="match status" value="2"/>
</dbReference>
<dbReference type="Pfam" id="PF00781">
    <property type="entry name" value="DAGK_cat"/>
    <property type="match status" value="1"/>
</dbReference>
<keyword evidence="10 13" id="KW-0067">ATP-binding</keyword>
<dbReference type="PROSITE" id="PS50146">
    <property type="entry name" value="DAGK"/>
    <property type="match status" value="1"/>
</dbReference>
<evidence type="ECO:0000259" key="15">
    <source>
        <dbReference type="PROSITE" id="PS50081"/>
    </source>
</evidence>
<keyword evidence="5" id="KW-0677">Repeat</keyword>
<dbReference type="Gene3D" id="2.60.200.40">
    <property type="match status" value="1"/>
</dbReference>
<keyword evidence="7" id="KW-0863">Zinc-finger</keyword>
<dbReference type="Gene3D" id="3.30.60.20">
    <property type="match status" value="1"/>
</dbReference>
<dbReference type="PROSITE" id="PS50081">
    <property type="entry name" value="ZF_DAG_PE_2"/>
    <property type="match status" value="1"/>
</dbReference>
<dbReference type="InterPro" id="IPR017438">
    <property type="entry name" value="ATP-NAD_kinase_N"/>
</dbReference>
<dbReference type="FunFam" id="2.60.200.40:FF:000012">
    <property type="entry name" value="Diacylglycerol kinase"/>
    <property type="match status" value="1"/>
</dbReference>
<evidence type="ECO:0000256" key="10">
    <source>
        <dbReference type="ARBA" id="ARBA00022840"/>
    </source>
</evidence>
<dbReference type="EC" id="2.7.1.107" evidence="13"/>
<dbReference type="SUPFAM" id="SSF48403">
    <property type="entry name" value="Ankyrin repeat"/>
    <property type="match status" value="1"/>
</dbReference>
<dbReference type="Pfam" id="PF00130">
    <property type="entry name" value="C1_1"/>
    <property type="match status" value="1"/>
</dbReference>
<dbReference type="InterPro" id="IPR037607">
    <property type="entry name" value="DGK"/>
</dbReference>
<sequence>MPDSQKKRGTGATPDWSENAEPGGHLWSSVSNAMECYVPDEHCVKRGSKQKCSACHIVAHGECVPLVVSQMKWHCRLTFRDADIRSYREEDVKNEHHWVQHKYEKKGKCNFCSKSLQPKKLFSSKDLQVTTCSWCKMSFHNRDSCLNSEVTKGPCNLGNHASIVVPPSWIIKLPKRDFRSSLKSKTKPSEEKVLEGIKPFTIKAKPTPTIKPLIVFINPKSGGNQGVKLLQKFQWHLNPRQVFDLTQGGPNMGLELYKKVPQLRVLACGGDGTVGWVLSVIDKMGFCPPPAVGVLPLGTGNDLARALGWGGGYTDEPISKILNNIGNSDVTYLDRWLLRVEPNADCNEEKKGKDNLPLNVVNNYFSLGVDAHIALEFHTAREAHPERFNSRLRNKMFYGQRGGKDLLRQKWKGLADFVKLKCDDKDFTPVLKEHKFHAIVFLNIPSYGGGTHPWPRGSGTEPSTEDGMIEVVGLTTFQLPLLQAGGHGDRICQCKTATVVTTKTIPMQVDGEACKLNPSIIQLEHLNKAPMLIKKKTGKSSSTQSGLQSFSVQVKLLKMMDYEKHYFEKDILKDTGSFVGELTVMPDNDLENVRNKINEILSSSGNQISPDWCFVDSCTTERFFRIDRSQENIYYITDIANDIVFILEAAQEVTEMETAYPSPSSEKVTNSDIVKEAKSDQENNYINNENEETGFKSTVKEMSQKNEVPSVPSIITSNINFSNGFRLIFPDNRSLLGKSSNRVLDAAKKGDLKKLKELHSEGYSLLSKNGNGETALHIAASHGHRDIIKYLITSAPHQIINLIEDQKGQSALHKAVESKDKNICCMLVAAGASLTTTDNNGNTPKDLSVDQDISLYLQSQEEFFISKKENFKNST</sequence>
<dbReference type="SMART" id="SM00046">
    <property type="entry name" value="DAGKc"/>
    <property type="match status" value="1"/>
</dbReference>
<name>A0A9P0E913_NEZVI</name>
<dbReference type="InterPro" id="IPR001206">
    <property type="entry name" value="Diacylglycerol_kinase_cat_dom"/>
</dbReference>
<keyword evidence="18" id="KW-1185">Reference proteome</keyword>
<dbReference type="AlphaFoldDB" id="A0A9P0E913"/>
<dbReference type="Gene3D" id="1.25.40.20">
    <property type="entry name" value="Ankyrin repeat-containing domain"/>
    <property type="match status" value="1"/>
</dbReference>
<dbReference type="Pfam" id="PF12796">
    <property type="entry name" value="Ank_2"/>
    <property type="match status" value="1"/>
</dbReference>
<dbReference type="FunFam" id="3.40.50.10330:FF:000020">
    <property type="entry name" value="Diacylglycerol kinase"/>
    <property type="match status" value="1"/>
</dbReference>
<feature type="repeat" description="ANK" evidence="12">
    <location>
        <begin position="807"/>
        <end position="839"/>
    </location>
</feature>
<keyword evidence="3 13" id="KW-0808">Transferase</keyword>
<dbReference type="InterPro" id="IPR000756">
    <property type="entry name" value="Diacylglycerol_kin_accessory"/>
</dbReference>
<evidence type="ECO:0000313" key="17">
    <source>
        <dbReference type="EMBL" id="CAH1393851.1"/>
    </source>
</evidence>
<keyword evidence="8 13" id="KW-0418">Kinase</keyword>
<reference evidence="17" key="1">
    <citation type="submission" date="2022-01" db="EMBL/GenBank/DDBJ databases">
        <authorList>
            <person name="King R."/>
        </authorList>
    </citation>
    <scope>NUCLEOTIDE SEQUENCE</scope>
</reference>
<comment type="similarity">
    <text evidence="2 13">Belongs to the eukaryotic diacylglycerol kinase family.</text>
</comment>
<dbReference type="GO" id="GO:0043052">
    <property type="term" value="P:thermotaxis"/>
    <property type="evidence" value="ECO:0007669"/>
    <property type="project" value="UniProtKB-ARBA"/>
</dbReference>
<evidence type="ECO:0000256" key="8">
    <source>
        <dbReference type="ARBA" id="ARBA00022777"/>
    </source>
</evidence>
<dbReference type="GO" id="GO:0004143">
    <property type="term" value="F:ATP-dependent diacylglycerol kinase activity"/>
    <property type="evidence" value="ECO:0007669"/>
    <property type="project" value="UniProtKB-EC"/>
</dbReference>
<organism evidence="17 18">
    <name type="scientific">Nezara viridula</name>
    <name type="common">Southern green stink bug</name>
    <name type="synonym">Cimex viridulus</name>
    <dbReference type="NCBI Taxonomy" id="85310"/>
    <lineage>
        <taxon>Eukaryota</taxon>
        <taxon>Metazoa</taxon>
        <taxon>Ecdysozoa</taxon>
        <taxon>Arthropoda</taxon>
        <taxon>Hexapoda</taxon>
        <taxon>Insecta</taxon>
        <taxon>Pterygota</taxon>
        <taxon>Neoptera</taxon>
        <taxon>Paraneoptera</taxon>
        <taxon>Hemiptera</taxon>
        <taxon>Heteroptera</taxon>
        <taxon>Panheteroptera</taxon>
        <taxon>Pentatomomorpha</taxon>
        <taxon>Pentatomoidea</taxon>
        <taxon>Pentatomidae</taxon>
        <taxon>Pentatominae</taxon>
        <taxon>Nezara</taxon>
    </lineage>
</organism>
<dbReference type="InterPro" id="IPR036770">
    <property type="entry name" value="Ankyrin_rpt-contain_sf"/>
</dbReference>
<evidence type="ECO:0000256" key="5">
    <source>
        <dbReference type="ARBA" id="ARBA00022737"/>
    </source>
</evidence>
<evidence type="ECO:0000256" key="4">
    <source>
        <dbReference type="ARBA" id="ARBA00022723"/>
    </source>
</evidence>
<dbReference type="GO" id="GO:0008270">
    <property type="term" value="F:zinc ion binding"/>
    <property type="evidence" value="ECO:0007669"/>
    <property type="project" value="UniProtKB-KW"/>
</dbReference>
<dbReference type="CDD" id="cd20855">
    <property type="entry name" value="C1_DGK_typeIV_rpt2"/>
    <property type="match status" value="1"/>
</dbReference>
<dbReference type="PANTHER" id="PTHR11255">
    <property type="entry name" value="DIACYLGLYCEROL KINASE"/>
    <property type="match status" value="1"/>
</dbReference>
<dbReference type="EMBL" id="OV725078">
    <property type="protein sequence ID" value="CAH1393851.1"/>
    <property type="molecule type" value="Genomic_DNA"/>
</dbReference>
<dbReference type="InterPro" id="IPR046349">
    <property type="entry name" value="C1-like_sf"/>
</dbReference>
<dbReference type="SUPFAM" id="SSF111331">
    <property type="entry name" value="NAD kinase/diacylglycerol kinase-like"/>
    <property type="match status" value="1"/>
</dbReference>
<dbReference type="PROSITE" id="PS50088">
    <property type="entry name" value="ANK_REPEAT"/>
    <property type="match status" value="2"/>
</dbReference>
<evidence type="ECO:0000256" key="14">
    <source>
        <dbReference type="SAM" id="MobiDB-lite"/>
    </source>
</evidence>
<dbReference type="SMART" id="SM00045">
    <property type="entry name" value="DAGKa"/>
    <property type="match status" value="1"/>
</dbReference>
<feature type="domain" description="DAGKc" evidence="16">
    <location>
        <begin position="208"/>
        <end position="342"/>
    </location>
</feature>
<dbReference type="GO" id="GO:0010646">
    <property type="term" value="P:regulation of cell communication"/>
    <property type="evidence" value="ECO:0007669"/>
    <property type="project" value="UniProtKB-ARBA"/>
</dbReference>
<keyword evidence="4" id="KW-0479">Metal-binding</keyword>
<dbReference type="GO" id="GO:0023051">
    <property type="term" value="P:regulation of signaling"/>
    <property type="evidence" value="ECO:0007669"/>
    <property type="project" value="UniProtKB-ARBA"/>
</dbReference>
<accession>A0A9P0E913</accession>
<feature type="region of interest" description="Disordered" evidence="14">
    <location>
        <begin position="1"/>
        <end position="24"/>
    </location>
</feature>
<evidence type="ECO:0000256" key="12">
    <source>
        <dbReference type="PROSITE-ProRule" id="PRU00023"/>
    </source>
</evidence>
<dbReference type="SUPFAM" id="SSF57889">
    <property type="entry name" value="Cysteine-rich domain"/>
    <property type="match status" value="1"/>
</dbReference>
<dbReference type="GO" id="GO:0005524">
    <property type="term" value="F:ATP binding"/>
    <property type="evidence" value="ECO:0007669"/>
    <property type="project" value="UniProtKB-KW"/>
</dbReference>
<dbReference type="SMART" id="SM00248">
    <property type="entry name" value="ANK"/>
    <property type="match status" value="2"/>
</dbReference>
<comment type="catalytic activity">
    <reaction evidence="1 13">
        <text>a 1,2-diacyl-sn-glycerol + ATP = a 1,2-diacyl-sn-glycero-3-phosphate + ADP + H(+)</text>
        <dbReference type="Rhea" id="RHEA:10272"/>
        <dbReference type="ChEBI" id="CHEBI:15378"/>
        <dbReference type="ChEBI" id="CHEBI:17815"/>
        <dbReference type="ChEBI" id="CHEBI:30616"/>
        <dbReference type="ChEBI" id="CHEBI:58608"/>
        <dbReference type="ChEBI" id="CHEBI:456216"/>
        <dbReference type="EC" id="2.7.1.107"/>
    </reaction>
</comment>
<dbReference type="OrthoDB" id="242257at2759"/>
<dbReference type="Proteomes" id="UP001152798">
    <property type="component" value="Chromosome 2"/>
</dbReference>
<evidence type="ECO:0000256" key="7">
    <source>
        <dbReference type="ARBA" id="ARBA00022771"/>
    </source>
</evidence>